<name>A0ABP6KXH9_9ACTN</name>
<evidence type="ECO:0000313" key="2">
    <source>
        <dbReference type="Proteomes" id="UP001499930"/>
    </source>
</evidence>
<dbReference type="EMBL" id="BAAAWD010000015">
    <property type="protein sequence ID" value="GAA3023632.1"/>
    <property type="molecule type" value="Genomic_DNA"/>
</dbReference>
<gene>
    <name evidence="1" type="ORF">GCM10017559_56240</name>
</gene>
<evidence type="ECO:0000313" key="1">
    <source>
        <dbReference type="EMBL" id="GAA3023632.1"/>
    </source>
</evidence>
<comment type="caution">
    <text evidence="1">The sequence shown here is derived from an EMBL/GenBank/DDBJ whole genome shotgun (WGS) entry which is preliminary data.</text>
</comment>
<proteinExistence type="predicted"/>
<reference evidence="2" key="1">
    <citation type="journal article" date="2019" name="Int. J. Syst. Evol. Microbiol.">
        <title>The Global Catalogue of Microorganisms (GCM) 10K type strain sequencing project: providing services to taxonomists for standard genome sequencing and annotation.</title>
        <authorList>
            <consortium name="The Broad Institute Genomics Platform"/>
            <consortium name="The Broad Institute Genome Sequencing Center for Infectious Disease"/>
            <person name="Wu L."/>
            <person name="Ma J."/>
        </authorList>
    </citation>
    <scope>NUCLEOTIDE SEQUENCE [LARGE SCALE GENOMIC DNA]</scope>
    <source>
        <strain evidence="2">JCM 3106</strain>
    </source>
</reference>
<sequence length="127" mass="13806">MTVDHTAPGDLAPHPVDLRAGELAALLARAHNIPADVHRLPSGEPVVSVYYGLVVRIDDTCRFWWVVPASVGRRRPLWTSATVPAVAASRIAGHYRELRARPPGHLIRGGYLTADVLMEHHTASAPI</sequence>
<dbReference type="Proteomes" id="UP001499930">
    <property type="component" value="Unassembled WGS sequence"/>
</dbReference>
<protein>
    <submittedName>
        <fullName evidence="1">Uncharacterized protein</fullName>
    </submittedName>
</protein>
<accession>A0ABP6KXH9</accession>
<organism evidence="1 2">
    <name type="scientific">Streptosporangium longisporum</name>
    <dbReference type="NCBI Taxonomy" id="46187"/>
    <lineage>
        <taxon>Bacteria</taxon>
        <taxon>Bacillati</taxon>
        <taxon>Actinomycetota</taxon>
        <taxon>Actinomycetes</taxon>
        <taxon>Streptosporangiales</taxon>
        <taxon>Streptosporangiaceae</taxon>
        <taxon>Streptosporangium</taxon>
    </lineage>
</organism>
<dbReference type="RefSeq" id="WP_344900567.1">
    <property type="nucleotide sequence ID" value="NZ_BAAAWD010000015.1"/>
</dbReference>
<keyword evidence="2" id="KW-1185">Reference proteome</keyword>